<dbReference type="InterPro" id="IPR011004">
    <property type="entry name" value="Trimer_LpxA-like_sf"/>
</dbReference>
<dbReference type="GO" id="GO:0016746">
    <property type="term" value="F:acyltransferase activity"/>
    <property type="evidence" value="ECO:0007669"/>
    <property type="project" value="UniProtKB-KW"/>
</dbReference>
<evidence type="ECO:0000256" key="4">
    <source>
        <dbReference type="PIRSR" id="PIRSR620019-2"/>
    </source>
</evidence>
<keyword evidence="1 6" id="KW-0808">Transferase</keyword>
<protein>
    <submittedName>
        <fullName evidence="6">Sugar O-acyltransferase (Sialic acid O-acetyltransferase NeuD family)</fullName>
    </submittedName>
</protein>
<feature type="active site" description="Proton acceptor" evidence="3">
    <location>
        <position position="138"/>
    </location>
</feature>
<dbReference type="Pfam" id="PF14602">
    <property type="entry name" value="Hexapep_2"/>
    <property type="match status" value="1"/>
</dbReference>
<evidence type="ECO:0000313" key="6">
    <source>
        <dbReference type="EMBL" id="TQL42006.1"/>
    </source>
</evidence>
<dbReference type="Gene3D" id="2.160.10.10">
    <property type="entry name" value="Hexapeptide repeat proteins"/>
    <property type="match status" value="1"/>
</dbReference>
<accession>A0A542Y1P7</accession>
<dbReference type="InterPro" id="IPR018357">
    <property type="entry name" value="Hexapep_transf_CS"/>
</dbReference>
<dbReference type="InterPro" id="IPR020019">
    <property type="entry name" value="AcTrfase_PglD-like"/>
</dbReference>
<keyword evidence="7" id="KW-1185">Reference proteome</keyword>
<evidence type="ECO:0000256" key="1">
    <source>
        <dbReference type="ARBA" id="ARBA00022679"/>
    </source>
</evidence>
<dbReference type="OrthoDB" id="3697257at2"/>
<name>A0A542Y1P7_9MICO</name>
<dbReference type="NCBIfam" id="TIGR03570">
    <property type="entry name" value="NeuD_NnaD"/>
    <property type="match status" value="1"/>
</dbReference>
<evidence type="ECO:0000256" key="3">
    <source>
        <dbReference type="PIRSR" id="PIRSR620019-1"/>
    </source>
</evidence>
<feature type="binding site" evidence="4">
    <location>
        <position position="68"/>
    </location>
    <ligand>
        <name>substrate</name>
    </ligand>
</feature>
<dbReference type="PANTHER" id="PTHR43300:SF7">
    <property type="entry name" value="UDP-N-ACETYLBACILLOSAMINE N-ACETYLTRANSFERASE"/>
    <property type="match status" value="1"/>
</dbReference>
<comment type="caution">
    <text evidence="6">The sequence shown here is derived from an EMBL/GenBank/DDBJ whole genome shotgun (WGS) entry which is preliminary data.</text>
</comment>
<dbReference type="EMBL" id="VFOM01000004">
    <property type="protein sequence ID" value="TQL42006.1"/>
    <property type="molecule type" value="Genomic_DNA"/>
</dbReference>
<keyword evidence="2" id="KW-0677">Repeat</keyword>
<reference evidence="6 7" key="1">
    <citation type="submission" date="2019-06" db="EMBL/GenBank/DDBJ databases">
        <title>Sequencing the genomes of 1000 actinobacteria strains.</title>
        <authorList>
            <person name="Klenk H.-P."/>
        </authorList>
    </citation>
    <scope>NUCLEOTIDE SEQUENCE [LARGE SCALE GENOMIC DNA]</scope>
    <source>
        <strain evidence="6 7">DSM 26477</strain>
    </source>
</reference>
<feature type="domain" description="PglD N-terminal" evidence="5">
    <location>
        <begin position="4"/>
        <end position="80"/>
    </location>
</feature>
<evidence type="ECO:0000256" key="2">
    <source>
        <dbReference type="ARBA" id="ARBA00022737"/>
    </source>
</evidence>
<organism evidence="6 7">
    <name type="scientific">Homoserinimonas aerilata</name>
    <dbReference type="NCBI Taxonomy" id="1162970"/>
    <lineage>
        <taxon>Bacteria</taxon>
        <taxon>Bacillati</taxon>
        <taxon>Actinomycetota</taxon>
        <taxon>Actinomycetes</taxon>
        <taxon>Micrococcales</taxon>
        <taxon>Microbacteriaceae</taxon>
        <taxon>Homoserinimonas</taxon>
    </lineage>
</organism>
<feature type="site" description="Increases basicity of active site His" evidence="3">
    <location>
        <position position="139"/>
    </location>
</feature>
<dbReference type="AlphaFoldDB" id="A0A542Y1P7"/>
<dbReference type="Proteomes" id="UP000317998">
    <property type="component" value="Unassembled WGS sequence"/>
</dbReference>
<proteinExistence type="predicted"/>
<dbReference type="InterPro" id="IPR041561">
    <property type="entry name" value="PglD_N"/>
</dbReference>
<dbReference type="PANTHER" id="PTHR43300">
    <property type="entry name" value="ACETYLTRANSFERASE"/>
    <property type="match status" value="1"/>
</dbReference>
<evidence type="ECO:0000313" key="7">
    <source>
        <dbReference type="Proteomes" id="UP000317998"/>
    </source>
</evidence>
<dbReference type="RefSeq" id="WP_141881694.1">
    <property type="nucleotide sequence ID" value="NZ_VFOM01000004.1"/>
</dbReference>
<keyword evidence="6" id="KW-0012">Acyltransferase</keyword>
<dbReference type="PROSITE" id="PS00101">
    <property type="entry name" value="HEXAPEP_TRANSFERASES"/>
    <property type="match status" value="1"/>
</dbReference>
<dbReference type="Pfam" id="PF17836">
    <property type="entry name" value="PglD_N"/>
    <property type="match status" value="1"/>
</dbReference>
<dbReference type="CDD" id="cd03360">
    <property type="entry name" value="LbH_AT_putative"/>
    <property type="match status" value="1"/>
</dbReference>
<dbReference type="InterPro" id="IPR001451">
    <property type="entry name" value="Hexapep"/>
</dbReference>
<dbReference type="Gene3D" id="3.40.50.20">
    <property type="match status" value="1"/>
</dbReference>
<dbReference type="SUPFAM" id="SSF51161">
    <property type="entry name" value="Trimeric LpxA-like enzymes"/>
    <property type="match status" value="1"/>
</dbReference>
<dbReference type="InterPro" id="IPR050179">
    <property type="entry name" value="Trans_hexapeptide_repeat"/>
</dbReference>
<evidence type="ECO:0000259" key="5">
    <source>
        <dbReference type="Pfam" id="PF17836"/>
    </source>
</evidence>
<sequence>MSELLLLGASGLAREALAVLRKQGEHTVLGCLDDDPTTWDREYDRMLVFGGIEQVERFPGAKLLVCVGKGSHRATLSQRLIALGRDDHDYATVIDESVSIPAGCLVGAGSILLAGSVLTTNVTIGRHVVVMPHVTLTHDAFVESFATLCAGVTLGGNVLVGERSYLGMNSSVREGLRVGRDAVLGMGAVLLDELPPGQTWAGVPARQILRAAS</sequence>
<gene>
    <name evidence="6" type="ORF">FB562_2596</name>
</gene>